<comment type="caution">
    <text evidence="11">The sequence shown here is derived from an EMBL/GenBank/DDBJ whole genome shotgun (WGS) entry which is preliminary data.</text>
</comment>
<dbReference type="AlphaFoldDB" id="A0A7J6FUY1"/>
<reference evidence="11 12" key="1">
    <citation type="journal article" date="2020" name="bioRxiv">
        <title>Sequence and annotation of 42 cannabis genomes reveals extensive copy number variation in cannabinoid synthesis and pathogen resistance genes.</title>
        <authorList>
            <person name="Mckernan K.J."/>
            <person name="Helbert Y."/>
            <person name="Kane L.T."/>
            <person name="Ebling H."/>
            <person name="Zhang L."/>
            <person name="Liu B."/>
            <person name="Eaton Z."/>
            <person name="Mclaughlin S."/>
            <person name="Kingan S."/>
            <person name="Baybayan P."/>
            <person name="Concepcion G."/>
            <person name="Jordan M."/>
            <person name="Riva A."/>
            <person name="Barbazuk W."/>
            <person name="Harkins T."/>
        </authorList>
    </citation>
    <scope>NUCLEOTIDE SEQUENCE [LARGE SCALE GENOMIC DNA]</scope>
    <source>
        <strain evidence="12">cv. Jamaican Lion 4</strain>
        <tissue evidence="11">Leaf</tissue>
    </source>
</reference>
<dbReference type="Pfam" id="PF00226">
    <property type="entry name" value="DnaJ"/>
    <property type="match status" value="1"/>
</dbReference>
<dbReference type="GO" id="GO:0009408">
    <property type="term" value="P:response to heat"/>
    <property type="evidence" value="ECO:0007669"/>
    <property type="project" value="InterPro"/>
</dbReference>
<dbReference type="CDD" id="cd10719">
    <property type="entry name" value="DnaJ_zf"/>
    <property type="match status" value="1"/>
</dbReference>
<dbReference type="SMART" id="SM00271">
    <property type="entry name" value="DnaJ"/>
    <property type="match status" value="1"/>
</dbReference>
<dbReference type="FunFam" id="2.10.230.10:FF:000002">
    <property type="entry name" value="Molecular chaperone DnaJ"/>
    <property type="match status" value="1"/>
</dbReference>
<evidence type="ECO:0008006" key="13">
    <source>
        <dbReference type="Google" id="ProtNLM"/>
    </source>
</evidence>
<dbReference type="NCBIfam" id="TIGR02349">
    <property type="entry name" value="DnaJ_bact"/>
    <property type="match status" value="1"/>
</dbReference>
<dbReference type="CDD" id="cd06257">
    <property type="entry name" value="DnaJ"/>
    <property type="match status" value="1"/>
</dbReference>
<dbReference type="Gene3D" id="2.10.230.10">
    <property type="entry name" value="Heat shock protein DnaJ, cysteine-rich domain"/>
    <property type="match status" value="1"/>
</dbReference>
<keyword evidence="8" id="KW-1133">Transmembrane helix</keyword>
<dbReference type="PROSITE" id="PS50076">
    <property type="entry name" value="DNAJ_2"/>
    <property type="match status" value="1"/>
</dbReference>
<dbReference type="FunFam" id="2.60.260.20:FF:000005">
    <property type="entry name" value="Chaperone protein dnaJ 1, mitochondrial"/>
    <property type="match status" value="1"/>
</dbReference>
<feature type="compositionally biased region" description="Polar residues" evidence="7">
    <location>
        <begin position="427"/>
        <end position="436"/>
    </location>
</feature>
<dbReference type="SUPFAM" id="SSF57938">
    <property type="entry name" value="DnaJ/Hsp40 cysteine-rich domain"/>
    <property type="match status" value="1"/>
</dbReference>
<organism evidence="11 12">
    <name type="scientific">Cannabis sativa</name>
    <name type="common">Hemp</name>
    <name type="synonym">Marijuana</name>
    <dbReference type="NCBI Taxonomy" id="3483"/>
    <lineage>
        <taxon>Eukaryota</taxon>
        <taxon>Viridiplantae</taxon>
        <taxon>Streptophyta</taxon>
        <taxon>Embryophyta</taxon>
        <taxon>Tracheophyta</taxon>
        <taxon>Spermatophyta</taxon>
        <taxon>Magnoliopsida</taxon>
        <taxon>eudicotyledons</taxon>
        <taxon>Gunneridae</taxon>
        <taxon>Pentapetalae</taxon>
        <taxon>rosids</taxon>
        <taxon>fabids</taxon>
        <taxon>Rosales</taxon>
        <taxon>Cannabaceae</taxon>
        <taxon>Cannabis</taxon>
    </lineage>
</organism>
<feature type="transmembrane region" description="Helical" evidence="8">
    <location>
        <begin position="504"/>
        <end position="526"/>
    </location>
</feature>
<keyword evidence="4 6" id="KW-0862">Zinc</keyword>
<keyword evidence="2" id="KW-0677">Repeat</keyword>
<dbReference type="Pfam" id="PF00684">
    <property type="entry name" value="DnaJ_CXXCXGXG"/>
    <property type="match status" value="1"/>
</dbReference>
<evidence type="ECO:0000313" key="12">
    <source>
        <dbReference type="Proteomes" id="UP000525078"/>
    </source>
</evidence>
<dbReference type="PRINTS" id="PR00625">
    <property type="entry name" value="JDOMAIN"/>
</dbReference>
<feature type="zinc finger region" description="CR-type" evidence="6">
    <location>
        <begin position="201"/>
        <end position="283"/>
    </location>
</feature>
<evidence type="ECO:0000256" key="5">
    <source>
        <dbReference type="ARBA" id="ARBA00023186"/>
    </source>
</evidence>
<gene>
    <name evidence="11" type="ORF">F8388_025193</name>
</gene>
<evidence type="ECO:0000256" key="1">
    <source>
        <dbReference type="ARBA" id="ARBA00022723"/>
    </source>
</evidence>
<dbReference type="Gene3D" id="2.60.260.20">
    <property type="entry name" value="Urease metallochaperone UreE, N-terminal domain"/>
    <property type="match status" value="2"/>
</dbReference>
<dbReference type="FunFam" id="1.10.287.110:FF:000037">
    <property type="entry name" value="Chaperone protein dnaJ A6 chloroplastic"/>
    <property type="match status" value="1"/>
</dbReference>
<keyword evidence="8" id="KW-0812">Transmembrane</keyword>
<dbReference type="InterPro" id="IPR036410">
    <property type="entry name" value="HSP_DnaJ_Cys-rich_dom_sf"/>
</dbReference>
<feature type="domain" description="CR-type" evidence="10">
    <location>
        <begin position="201"/>
        <end position="283"/>
    </location>
</feature>
<dbReference type="InterPro" id="IPR036869">
    <property type="entry name" value="J_dom_sf"/>
</dbReference>
<keyword evidence="3 6" id="KW-0863">Zinc-finger</keyword>
<dbReference type="InterPro" id="IPR002939">
    <property type="entry name" value="DnaJ_C"/>
</dbReference>
<accession>A0A7J6FUY1</accession>
<dbReference type="GO" id="GO:0009535">
    <property type="term" value="C:chloroplast thylakoid membrane"/>
    <property type="evidence" value="ECO:0007669"/>
    <property type="project" value="TreeGrafter"/>
</dbReference>
<dbReference type="SUPFAM" id="SSF49493">
    <property type="entry name" value="HSP40/DnaJ peptide-binding domain"/>
    <property type="match status" value="2"/>
</dbReference>
<dbReference type="GO" id="GO:0042026">
    <property type="term" value="P:protein refolding"/>
    <property type="evidence" value="ECO:0007669"/>
    <property type="project" value="TreeGrafter"/>
</dbReference>
<dbReference type="HAMAP" id="MF_01152">
    <property type="entry name" value="DnaJ"/>
    <property type="match status" value="1"/>
</dbReference>
<name>A0A7J6FUY1_CANSA</name>
<dbReference type="SUPFAM" id="SSF46565">
    <property type="entry name" value="Chaperone J-domain"/>
    <property type="match status" value="1"/>
</dbReference>
<evidence type="ECO:0000256" key="2">
    <source>
        <dbReference type="ARBA" id="ARBA00022737"/>
    </source>
</evidence>
<dbReference type="GO" id="GO:0051082">
    <property type="term" value="F:unfolded protein binding"/>
    <property type="evidence" value="ECO:0007669"/>
    <property type="project" value="InterPro"/>
</dbReference>
<dbReference type="PANTHER" id="PTHR43096">
    <property type="entry name" value="DNAJ HOMOLOG 1, MITOCHONDRIAL-RELATED"/>
    <property type="match status" value="1"/>
</dbReference>
<dbReference type="InterPro" id="IPR018253">
    <property type="entry name" value="DnaJ_domain_CS"/>
</dbReference>
<dbReference type="Gene3D" id="1.10.287.110">
    <property type="entry name" value="DnaJ domain"/>
    <property type="match status" value="1"/>
</dbReference>
<feature type="domain" description="J" evidence="9">
    <location>
        <begin position="66"/>
        <end position="130"/>
    </location>
</feature>
<feature type="compositionally biased region" description="Basic and acidic residues" evidence="7">
    <location>
        <begin position="437"/>
        <end position="459"/>
    </location>
</feature>
<dbReference type="GO" id="GO:0008270">
    <property type="term" value="F:zinc ion binding"/>
    <property type="evidence" value="ECO:0007669"/>
    <property type="project" value="UniProtKB-KW"/>
</dbReference>
<dbReference type="Proteomes" id="UP000525078">
    <property type="component" value="Unassembled WGS sequence"/>
</dbReference>
<feature type="region of interest" description="Disordered" evidence="7">
    <location>
        <begin position="427"/>
        <end position="459"/>
    </location>
</feature>
<keyword evidence="8" id="KW-0472">Membrane</keyword>
<dbReference type="InterPro" id="IPR001623">
    <property type="entry name" value="DnaJ_domain"/>
</dbReference>
<evidence type="ECO:0000256" key="6">
    <source>
        <dbReference type="PROSITE-ProRule" id="PRU00546"/>
    </source>
</evidence>
<dbReference type="InterPro" id="IPR012724">
    <property type="entry name" value="DnaJ"/>
</dbReference>
<evidence type="ECO:0000259" key="9">
    <source>
        <dbReference type="PROSITE" id="PS50076"/>
    </source>
</evidence>
<evidence type="ECO:0000313" key="11">
    <source>
        <dbReference type="EMBL" id="KAF4373499.1"/>
    </source>
</evidence>
<evidence type="ECO:0000259" key="10">
    <source>
        <dbReference type="PROSITE" id="PS51188"/>
    </source>
</evidence>
<evidence type="ECO:0000256" key="7">
    <source>
        <dbReference type="SAM" id="MobiDB-lite"/>
    </source>
</evidence>
<evidence type="ECO:0000256" key="8">
    <source>
        <dbReference type="SAM" id="Phobius"/>
    </source>
</evidence>
<keyword evidence="5" id="KW-0143">Chaperone</keyword>
<proteinExistence type="inferred from homology"/>
<dbReference type="Pfam" id="PF01556">
    <property type="entry name" value="DnaJ_C"/>
    <property type="match status" value="1"/>
</dbReference>
<dbReference type="CDD" id="cd10747">
    <property type="entry name" value="DnaJ_C"/>
    <property type="match status" value="1"/>
</dbReference>
<evidence type="ECO:0000256" key="3">
    <source>
        <dbReference type="ARBA" id="ARBA00022771"/>
    </source>
</evidence>
<dbReference type="PROSITE" id="PS00636">
    <property type="entry name" value="DNAJ_1"/>
    <property type="match status" value="1"/>
</dbReference>
<dbReference type="EMBL" id="JAATIP010000099">
    <property type="protein sequence ID" value="KAF4373499.1"/>
    <property type="molecule type" value="Genomic_DNA"/>
</dbReference>
<dbReference type="GO" id="GO:0005524">
    <property type="term" value="F:ATP binding"/>
    <property type="evidence" value="ECO:0007669"/>
    <property type="project" value="InterPro"/>
</dbReference>
<evidence type="ECO:0000256" key="4">
    <source>
        <dbReference type="ARBA" id="ARBA00022833"/>
    </source>
</evidence>
<dbReference type="GO" id="GO:0031072">
    <property type="term" value="F:heat shock protein binding"/>
    <property type="evidence" value="ECO:0007669"/>
    <property type="project" value="InterPro"/>
</dbReference>
<dbReference type="InterPro" id="IPR008971">
    <property type="entry name" value="HSP40/DnaJ_pept-bd"/>
</dbReference>
<dbReference type="InterPro" id="IPR001305">
    <property type="entry name" value="HSP_DnaJ_Cys-rich_dom"/>
</dbReference>
<dbReference type="PANTHER" id="PTHR43096:SF26">
    <property type="entry name" value="CR-TYPE DOMAIN-CONTAINING PROTEIN"/>
    <property type="match status" value="1"/>
</dbReference>
<sequence>MQILPNPNPYFYPLPFPTSATTSSSLTSRASNFFSANLTISYPNSPFSHRRNPPPISSAVRSSRTDYYSTLQVTKDASLQEIKASYRKLARQYHPDVSKSPGAEEKFKEISAAYEVLSDDEKRSMYDRFGEEGLQGVSDGSSGSSGVDPFDVFDTFFGGSEGFFAGMGEEGGFNFNSRSKKNQGLDIRHDLHLSFEESIFGGRREIEISCFEACNGCDGTGAKSSDDIKSCSTCGGRGGVIKTQKTPFGMMSQVSTCGTCGGDGKIITDYCRICGGNGRVQSKRTMDLVIPAGVSDGATMQMQGEGNFDSKRGIAGNLYIVLHVNSKQGIKREGLHLYSKINLHYTEAILGTTLKVETVEGMRDLHIPSGTQPGETVKLSRLGVPDINRPSVRGDHYFTVNVQIPKQISDSERPLLEQLASFQKSNKGFSYSSESKGTTEERFSKDKVRGKEGSRSKQETKRVSSLWELIKGFMGSRNSSERFATVSMDTSALPWRSTMSGSPFMVSVFIAFILTYTFTLLGKTFFPKVLQRKYPHSRRTLK</sequence>
<keyword evidence="1 6" id="KW-0479">Metal-binding</keyword>
<protein>
    <recommendedName>
        <fullName evidence="13">Chaperone protein DnaJ</fullName>
    </recommendedName>
</protein>
<dbReference type="PROSITE" id="PS51188">
    <property type="entry name" value="ZF_CR"/>
    <property type="match status" value="1"/>
</dbReference>